<feature type="domain" description="VWFA" evidence="3">
    <location>
        <begin position="232"/>
        <end position="421"/>
    </location>
</feature>
<dbReference type="SUPFAM" id="SSF53300">
    <property type="entry name" value="vWA-like"/>
    <property type="match status" value="1"/>
</dbReference>
<dbReference type="CDD" id="cd00198">
    <property type="entry name" value="vWFA"/>
    <property type="match status" value="1"/>
</dbReference>
<keyword evidence="5" id="KW-1185">Reference proteome</keyword>
<dbReference type="InterPro" id="IPR002035">
    <property type="entry name" value="VWF_A"/>
</dbReference>
<dbReference type="InterPro" id="IPR003325">
    <property type="entry name" value="TerD"/>
</dbReference>
<dbReference type="SMART" id="SM00327">
    <property type="entry name" value="VWA"/>
    <property type="match status" value="1"/>
</dbReference>
<dbReference type="Pfam" id="PF02342">
    <property type="entry name" value="TerD"/>
    <property type="match status" value="1"/>
</dbReference>
<name>A0ABS5ZAJ5_9GAMM</name>
<dbReference type="EMBL" id="JAGSOY010000014">
    <property type="protein sequence ID" value="MBU2711050.1"/>
    <property type="molecule type" value="Genomic_DNA"/>
</dbReference>
<protein>
    <submittedName>
        <fullName evidence="4">VWA domain-containing protein</fullName>
    </submittedName>
</protein>
<reference evidence="4 5" key="1">
    <citation type="submission" date="2021-04" db="EMBL/GenBank/DDBJ databases">
        <authorList>
            <person name="Pira H."/>
            <person name="Risdian C."/>
            <person name="Wink J."/>
        </authorList>
    </citation>
    <scope>NUCLEOTIDE SEQUENCE [LARGE SCALE GENOMIC DNA]</scope>
    <source>
        <strain evidence="4 5">WH53</strain>
    </source>
</reference>
<proteinExistence type="predicted"/>
<evidence type="ECO:0000313" key="5">
    <source>
        <dbReference type="Proteomes" id="UP000690515"/>
    </source>
</evidence>
<dbReference type="RefSeq" id="WP_215819215.1">
    <property type="nucleotide sequence ID" value="NZ_JAGSOY010000014.1"/>
</dbReference>
<sequence>MIELQSGGNITLNSDYINITIEWDHPLINKDDIDTSAFLLNDQGKVRSDADFIFYNQPNSTDNSVKLSSDTNKQSYAVNLTNIPSDIHKVAFAIVIHSNSDFGSAKCIRLNIEGITHYQPSTQGMKEKALIMGQLYRHQGNWKFKALGQGYNGGLAPLATGYGVDIAEKPTDDTTSPSHSDQASQSSTSGASPSKPIDLEKRLQEKAPRLINLAKPIKVCLEKKQLTDVKAKVAFVLDASGSMTNQFKKGNVQAALDRITTLAVQFDDDEALELWAFADKFKKYADVSLDNLDDYIEELTKQTKKKGFFSSMISEIIEGLGFGNNEPPVISDIIKNYQTSNLPAYIIFITDGGIYKDKEIEKLIKQAADYPIFWQFVGLGGSNYGILERLDDLAGRTVDNADFFPIDDFKKVQDQELYDRLLNEFPGWLREAKRVGIIS</sequence>
<dbReference type="CDD" id="cd06974">
    <property type="entry name" value="TerD_like"/>
    <property type="match status" value="1"/>
</dbReference>
<evidence type="ECO:0000256" key="2">
    <source>
        <dbReference type="SAM" id="MobiDB-lite"/>
    </source>
</evidence>
<dbReference type="PANTHER" id="PTHR32097">
    <property type="entry name" value="CAMP-BINDING PROTEIN 1-RELATED"/>
    <property type="match status" value="1"/>
</dbReference>
<evidence type="ECO:0000259" key="3">
    <source>
        <dbReference type="PROSITE" id="PS50234"/>
    </source>
</evidence>
<dbReference type="InterPro" id="IPR036465">
    <property type="entry name" value="vWFA_dom_sf"/>
</dbReference>
<evidence type="ECO:0000256" key="1">
    <source>
        <dbReference type="ARBA" id="ARBA00022686"/>
    </source>
</evidence>
<dbReference type="Proteomes" id="UP000690515">
    <property type="component" value="Unassembled WGS sequence"/>
</dbReference>
<feature type="region of interest" description="Disordered" evidence="2">
    <location>
        <begin position="166"/>
        <end position="196"/>
    </location>
</feature>
<accession>A0ABS5ZAJ5</accession>
<gene>
    <name evidence="4" type="ORF">KCG35_08260</name>
</gene>
<dbReference type="Gene3D" id="3.40.50.410">
    <property type="entry name" value="von Willebrand factor, type A domain"/>
    <property type="match status" value="1"/>
</dbReference>
<dbReference type="Gene3D" id="2.60.60.30">
    <property type="entry name" value="sav2460 like domains"/>
    <property type="match status" value="1"/>
</dbReference>
<dbReference type="PANTHER" id="PTHR32097:SF17">
    <property type="entry name" value="CAMP-BINDING PROTEIN 1-RELATED"/>
    <property type="match status" value="1"/>
</dbReference>
<dbReference type="InterPro" id="IPR051324">
    <property type="entry name" value="Stress/Tellurium_Resist"/>
</dbReference>
<comment type="caution">
    <text evidence="4">The sequence shown here is derived from an EMBL/GenBank/DDBJ whole genome shotgun (WGS) entry which is preliminary data.</text>
</comment>
<keyword evidence="1" id="KW-0778">Tellurium resistance</keyword>
<organism evidence="4 5">
    <name type="scientific">Zooshikella harenae</name>
    <dbReference type="NCBI Taxonomy" id="2827238"/>
    <lineage>
        <taxon>Bacteria</taxon>
        <taxon>Pseudomonadati</taxon>
        <taxon>Pseudomonadota</taxon>
        <taxon>Gammaproteobacteria</taxon>
        <taxon>Oceanospirillales</taxon>
        <taxon>Zooshikellaceae</taxon>
        <taxon>Zooshikella</taxon>
    </lineage>
</organism>
<dbReference type="InterPro" id="IPR019303">
    <property type="entry name" value="vWA_TerF_C"/>
</dbReference>
<evidence type="ECO:0000313" key="4">
    <source>
        <dbReference type="EMBL" id="MBU2711050.1"/>
    </source>
</evidence>
<dbReference type="PROSITE" id="PS50234">
    <property type="entry name" value="VWFA"/>
    <property type="match status" value="1"/>
</dbReference>
<dbReference type="Pfam" id="PF10138">
    <property type="entry name" value="vWA-TerF-like"/>
    <property type="match status" value="1"/>
</dbReference>
<feature type="compositionally biased region" description="Low complexity" evidence="2">
    <location>
        <begin position="175"/>
        <end position="194"/>
    </location>
</feature>